<evidence type="ECO:0000259" key="1">
    <source>
        <dbReference type="Pfam" id="PF13356"/>
    </source>
</evidence>
<protein>
    <recommendedName>
        <fullName evidence="1">Integrase DNA-binding domain-containing protein</fullName>
    </recommendedName>
</protein>
<evidence type="ECO:0000313" key="3">
    <source>
        <dbReference type="Proteomes" id="UP001549086"/>
    </source>
</evidence>
<proteinExistence type="predicted"/>
<dbReference type="Pfam" id="PF13356">
    <property type="entry name" value="Arm-DNA-bind_3"/>
    <property type="match status" value="1"/>
</dbReference>
<feature type="domain" description="Integrase DNA-binding" evidence="1">
    <location>
        <begin position="7"/>
        <end position="62"/>
    </location>
</feature>
<dbReference type="EMBL" id="JBEPLI010000004">
    <property type="protein sequence ID" value="MET3589632.1"/>
    <property type="molecule type" value="Genomic_DNA"/>
</dbReference>
<keyword evidence="3" id="KW-1185">Reference proteome</keyword>
<evidence type="ECO:0000313" key="2">
    <source>
        <dbReference type="EMBL" id="MET3589632.1"/>
    </source>
</evidence>
<reference evidence="2 3" key="1">
    <citation type="submission" date="2024-06" db="EMBL/GenBank/DDBJ databases">
        <title>Genomic Encyclopedia of Type Strains, Phase IV (KMG-IV): sequencing the most valuable type-strain genomes for metagenomic binning, comparative biology and taxonomic classification.</title>
        <authorList>
            <person name="Goeker M."/>
        </authorList>
    </citation>
    <scope>NUCLEOTIDE SEQUENCE [LARGE SCALE GENOMIC DNA]</scope>
    <source>
        <strain evidence="2 3">DSM 23649</strain>
    </source>
</reference>
<accession>A0ABV2HGF4</accession>
<dbReference type="InterPro" id="IPR025166">
    <property type="entry name" value="Integrase_DNA_bind_dom"/>
</dbReference>
<name>A0ABV2HGF4_9HYPH</name>
<comment type="caution">
    <text evidence="2">The sequence shown here is derived from an EMBL/GenBank/DDBJ whole genome shotgun (WGS) entry which is preliminary data.</text>
</comment>
<dbReference type="Proteomes" id="UP001549086">
    <property type="component" value="Unassembled WGS sequence"/>
</dbReference>
<organism evidence="2 3">
    <name type="scientific">Bartonella silvatica</name>
    <dbReference type="NCBI Taxonomy" id="357760"/>
    <lineage>
        <taxon>Bacteria</taxon>
        <taxon>Pseudomonadati</taxon>
        <taxon>Pseudomonadota</taxon>
        <taxon>Alphaproteobacteria</taxon>
        <taxon>Hyphomicrobiales</taxon>
        <taxon>Bartonellaceae</taxon>
        <taxon>Bartonella</taxon>
    </lineage>
</organism>
<sequence>MLLHKRKDGSAGWIYRYTLHEHRREMGLDALRDVSLKQTRECVNQWRSVLHGDHNPIKESEKQKREAMRNLHYLKDTALDTFESRKAELAELKVTVKMGTGFYLYTFIFSPNEAVYPFLRGHKQKYVI</sequence>
<dbReference type="Gene3D" id="3.30.160.390">
    <property type="entry name" value="Integrase, DNA-binding domain"/>
    <property type="match status" value="1"/>
</dbReference>
<gene>
    <name evidence="2" type="ORF">ABID23_000716</name>
</gene>
<dbReference type="InterPro" id="IPR038488">
    <property type="entry name" value="Integrase_DNA-bd_sf"/>
</dbReference>